<accession>A0A5N6J7N9</accession>
<evidence type="ECO:0000256" key="1">
    <source>
        <dbReference type="SAM" id="Phobius"/>
    </source>
</evidence>
<evidence type="ECO:0000313" key="2">
    <source>
        <dbReference type="EMBL" id="KAB8274826.1"/>
    </source>
</evidence>
<keyword evidence="1" id="KW-1133">Transmembrane helix</keyword>
<sequence>MAASRLRSSAQGIRYRLLLGDGGLEFHPSTFNSCSLSSGWGKGLVGCGHDERLGRFNIIFTLTIIFFSLWLISP</sequence>
<proteinExistence type="predicted"/>
<protein>
    <submittedName>
        <fullName evidence="2">Uncharacterized protein</fullName>
    </submittedName>
</protein>
<evidence type="ECO:0000313" key="3">
    <source>
        <dbReference type="Proteomes" id="UP000326289"/>
    </source>
</evidence>
<dbReference type="AlphaFoldDB" id="A0A5N6J7N9"/>
<keyword evidence="3" id="KW-1185">Reference proteome</keyword>
<organism evidence="2 3">
    <name type="scientific">Aspergillus minisclerotigenes</name>
    <dbReference type="NCBI Taxonomy" id="656917"/>
    <lineage>
        <taxon>Eukaryota</taxon>
        <taxon>Fungi</taxon>
        <taxon>Dikarya</taxon>
        <taxon>Ascomycota</taxon>
        <taxon>Pezizomycotina</taxon>
        <taxon>Eurotiomycetes</taxon>
        <taxon>Eurotiomycetidae</taxon>
        <taxon>Eurotiales</taxon>
        <taxon>Aspergillaceae</taxon>
        <taxon>Aspergillus</taxon>
        <taxon>Aspergillus subgen. Circumdati</taxon>
    </lineage>
</organism>
<reference evidence="2 3" key="1">
    <citation type="submission" date="2019-04" db="EMBL/GenBank/DDBJ databases">
        <title>Fungal friends and foes A comparative genomics study of 23 Aspergillus species from section Flavi.</title>
        <authorList>
            <consortium name="DOE Joint Genome Institute"/>
            <person name="Kjaerbolling I."/>
            <person name="Vesth T.C."/>
            <person name="Frisvad J.C."/>
            <person name="Nybo J.L."/>
            <person name="Theobald S."/>
            <person name="Kildgaard S."/>
            <person name="Petersen T.I."/>
            <person name="Kuo A."/>
            <person name="Sato A."/>
            <person name="Lyhne E.K."/>
            <person name="Kogle M.E."/>
            <person name="Wiebenga A."/>
            <person name="Kun R.S."/>
            <person name="Lubbers R.J."/>
            <person name="Makela M.R."/>
            <person name="Barry K."/>
            <person name="Chovatia M."/>
            <person name="Clum A."/>
            <person name="Daum C."/>
            <person name="Haridas S."/>
            <person name="He G."/>
            <person name="LaButti K."/>
            <person name="Lipzen A."/>
            <person name="Mondo S."/>
            <person name="Pangilinan J."/>
            <person name="Riley R."/>
            <person name="Salamov A."/>
            <person name="Simmons B.A."/>
            <person name="Magnuson J.K."/>
            <person name="Henrissat B."/>
            <person name="Mortensen U.H."/>
            <person name="Larsen T.O."/>
            <person name="De vries R.P."/>
            <person name="Grigoriev I.V."/>
            <person name="Machida M."/>
            <person name="Baker S.E."/>
            <person name="Andersen M.R."/>
        </authorList>
    </citation>
    <scope>NUCLEOTIDE SEQUENCE [LARGE SCALE GENOMIC DNA]</scope>
    <source>
        <strain evidence="2 3">CBS 117635</strain>
    </source>
</reference>
<feature type="transmembrane region" description="Helical" evidence="1">
    <location>
        <begin position="56"/>
        <end position="73"/>
    </location>
</feature>
<gene>
    <name evidence="2" type="ORF">BDV30DRAFT_208386</name>
</gene>
<keyword evidence="1" id="KW-0812">Transmembrane</keyword>
<keyword evidence="1" id="KW-0472">Membrane</keyword>
<dbReference type="Proteomes" id="UP000326289">
    <property type="component" value="Unassembled WGS sequence"/>
</dbReference>
<name>A0A5N6J7N9_9EURO</name>
<dbReference type="EMBL" id="ML732785">
    <property type="protein sequence ID" value="KAB8274826.1"/>
    <property type="molecule type" value="Genomic_DNA"/>
</dbReference>